<dbReference type="SMART" id="SM00248">
    <property type="entry name" value="ANK"/>
    <property type="match status" value="7"/>
</dbReference>
<dbReference type="PROSITE" id="PS50088">
    <property type="entry name" value="ANK_REPEAT"/>
    <property type="match status" value="2"/>
</dbReference>
<evidence type="ECO:0000256" key="3">
    <source>
        <dbReference type="PROSITE-ProRule" id="PRU00023"/>
    </source>
</evidence>
<dbReference type="InterPro" id="IPR002110">
    <property type="entry name" value="Ankyrin_rpt"/>
</dbReference>
<dbReference type="Gene3D" id="1.25.40.20">
    <property type="entry name" value="Ankyrin repeat-containing domain"/>
    <property type="match status" value="2"/>
</dbReference>
<dbReference type="PROSITE" id="PS50297">
    <property type="entry name" value="ANK_REP_REGION"/>
    <property type="match status" value="2"/>
</dbReference>
<proteinExistence type="predicted"/>
<gene>
    <name evidence="5" type="ORF">AM588_10006806</name>
</gene>
<dbReference type="PANTHER" id="PTHR24126:SF14">
    <property type="entry name" value="ANK_REP_REGION DOMAIN-CONTAINING PROTEIN"/>
    <property type="match status" value="1"/>
</dbReference>
<sequence>MVGKRKWQEADWEVALAAQSYVAVLAAPEEEQAAPESKAKAKKGQKQPTRRSTRAKKTLKDEEEKKEEDNDVNMESTEGKKPVDEFWLAQLQDDVTEDMLSQEDVSVHVTWLNKTAERRYEIAYDEQVDVGSILCHVYLRELSATALELTPKSLARVQRCLARTKAKLAGEEVPDDDDDPEDNERPPPSLVTTRKRRSGEEDTKTSTGRGKGKSQKLSKREMAMHIAPLRTTVDETKYEDRELLGSQPFESFNGDVYSANREVVRAVLTRNIKLLKKLTTDADVYAELSTFDAPRSADVSRTALHYAIDNNDLAAAALLRQTDEKVDKEKLAAAPEVALPSVLTEQPVTKYTSYHRDEFSEVKDSQGYEAIHYAAGCESPAPMQFLLEQRCSMFGRTKGRLTPLMCALEARREENALALLRFAAENFDQDVADQLVSMKGPEGKQAVHFAAMNGCAEVLTYLLTECGDVVKVNARSGGTTKATALALAAQNGHLECVRILLANGARVDFGDDFQKTPLILAVKNGHTRIAAELINSGANVNAYDSSENSVAHYAASYGWHSCLQLLFDVGLNYGLKTRKALPL</sequence>
<keyword evidence="1" id="KW-0677">Repeat</keyword>
<accession>A0A0W8DH16</accession>
<dbReference type="AlphaFoldDB" id="A0A0W8DH16"/>
<evidence type="ECO:0000256" key="4">
    <source>
        <dbReference type="SAM" id="MobiDB-lite"/>
    </source>
</evidence>
<dbReference type="InterPro" id="IPR036770">
    <property type="entry name" value="Ankyrin_rpt-contain_sf"/>
</dbReference>
<dbReference type="Proteomes" id="UP000054636">
    <property type="component" value="Unassembled WGS sequence"/>
</dbReference>
<evidence type="ECO:0000256" key="2">
    <source>
        <dbReference type="ARBA" id="ARBA00023043"/>
    </source>
</evidence>
<comment type="caution">
    <text evidence="5">The sequence shown here is derived from an EMBL/GenBank/DDBJ whole genome shotgun (WGS) entry which is preliminary data.</text>
</comment>
<reference evidence="5 6" key="1">
    <citation type="submission" date="2015-11" db="EMBL/GenBank/DDBJ databases">
        <title>Genomes and virulence difference between two physiological races of Phytophthora nicotianae.</title>
        <authorList>
            <person name="Liu H."/>
            <person name="Ma X."/>
            <person name="Yu H."/>
            <person name="Fang D."/>
            <person name="Li Y."/>
            <person name="Wang X."/>
            <person name="Wang W."/>
            <person name="Dong Y."/>
            <person name="Xiao B."/>
        </authorList>
    </citation>
    <scope>NUCLEOTIDE SEQUENCE [LARGE SCALE GENOMIC DNA]</scope>
    <source>
        <strain evidence="6">race 1</strain>
    </source>
</reference>
<feature type="compositionally biased region" description="Acidic residues" evidence="4">
    <location>
        <begin position="172"/>
        <end position="182"/>
    </location>
</feature>
<feature type="region of interest" description="Disordered" evidence="4">
    <location>
        <begin position="169"/>
        <end position="221"/>
    </location>
</feature>
<protein>
    <submittedName>
        <fullName evidence="5">General transcription factor 3C polypeptide 5</fullName>
    </submittedName>
</protein>
<dbReference type="EMBL" id="LNFP01000211">
    <property type="protein sequence ID" value="KUF95661.1"/>
    <property type="molecule type" value="Genomic_DNA"/>
</dbReference>
<feature type="repeat" description="ANK" evidence="3">
    <location>
        <begin position="513"/>
        <end position="545"/>
    </location>
</feature>
<evidence type="ECO:0000313" key="6">
    <source>
        <dbReference type="Proteomes" id="UP000054636"/>
    </source>
</evidence>
<feature type="repeat" description="ANK" evidence="3">
    <location>
        <begin position="480"/>
        <end position="512"/>
    </location>
</feature>
<feature type="compositionally biased region" description="Basic residues" evidence="4">
    <location>
        <begin position="40"/>
        <end position="57"/>
    </location>
</feature>
<dbReference type="Pfam" id="PF00023">
    <property type="entry name" value="Ank"/>
    <property type="match status" value="1"/>
</dbReference>
<dbReference type="PANTHER" id="PTHR24126">
    <property type="entry name" value="ANKYRIN REPEAT, PH AND SEC7 DOMAIN CONTAINING PROTEIN SECG-RELATED"/>
    <property type="match status" value="1"/>
</dbReference>
<organism evidence="5 6">
    <name type="scientific">Phytophthora nicotianae</name>
    <name type="common">Potato buckeye rot agent</name>
    <name type="synonym">Phytophthora parasitica</name>
    <dbReference type="NCBI Taxonomy" id="4792"/>
    <lineage>
        <taxon>Eukaryota</taxon>
        <taxon>Sar</taxon>
        <taxon>Stramenopiles</taxon>
        <taxon>Oomycota</taxon>
        <taxon>Peronosporomycetes</taxon>
        <taxon>Peronosporales</taxon>
        <taxon>Peronosporaceae</taxon>
        <taxon>Phytophthora</taxon>
    </lineage>
</organism>
<evidence type="ECO:0000256" key="1">
    <source>
        <dbReference type="ARBA" id="ARBA00022737"/>
    </source>
</evidence>
<keyword evidence="2 3" id="KW-0040">ANK repeat</keyword>
<name>A0A0W8DH16_PHYNI</name>
<evidence type="ECO:0000313" key="5">
    <source>
        <dbReference type="EMBL" id="KUF95661.1"/>
    </source>
</evidence>
<dbReference type="Pfam" id="PF12796">
    <property type="entry name" value="Ank_2"/>
    <property type="match status" value="1"/>
</dbReference>
<feature type="region of interest" description="Disordered" evidence="4">
    <location>
        <begin position="28"/>
        <end position="79"/>
    </location>
</feature>
<dbReference type="SUPFAM" id="SSF48403">
    <property type="entry name" value="Ankyrin repeat"/>
    <property type="match status" value="1"/>
</dbReference>